<protein>
    <submittedName>
        <fullName evidence="4">ApaG domain-containing protein</fullName>
    </submittedName>
</protein>
<dbReference type="InterPro" id="IPR036767">
    <property type="entry name" value="ApaG_sf"/>
</dbReference>
<evidence type="ECO:0000259" key="3">
    <source>
        <dbReference type="PROSITE" id="PS51087"/>
    </source>
</evidence>
<dbReference type="InterPro" id="IPR001943">
    <property type="entry name" value="UVR_dom"/>
</dbReference>
<proteinExistence type="predicted"/>
<dbReference type="NCBIfam" id="NF003967">
    <property type="entry name" value="PRK05461.1"/>
    <property type="match status" value="1"/>
</dbReference>
<evidence type="ECO:0000313" key="5">
    <source>
        <dbReference type="Proteomes" id="UP001472866"/>
    </source>
</evidence>
<dbReference type="Pfam" id="PF04379">
    <property type="entry name" value="DUF525"/>
    <property type="match status" value="1"/>
</dbReference>
<dbReference type="SUPFAM" id="SSF110069">
    <property type="entry name" value="ApaG-like"/>
    <property type="match status" value="1"/>
</dbReference>
<dbReference type="Gene3D" id="2.60.40.1470">
    <property type="entry name" value="ApaG domain"/>
    <property type="match status" value="1"/>
</dbReference>
<feature type="domain" description="UVR" evidence="2">
    <location>
        <begin position="97"/>
        <end position="132"/>
    </location>
</feature>
<dbReference type="AlphaFoldDB" id="A0AAX4P554"/>
<dbReference type="Proteomes" id="UP001472866">
    <property type="component" value="Chromosome 04"/>
</dbReference>
<dbReference type="Pfam" id="PF02151">
    <property type="entry name" value="UVR"/>
    <property type="match status" value="1"/>
</dbReference>
<keyword evidence="5" id="KW-1185">Reference proteome</keyword>
<dbReference type="PANTHER" id="PTHR47191:SF2">
    <property type="entry name" value="OS05G0170800 PROTEIN"/>
    <property type="match status" value="1"/>
</dbReference>
<feature type="coiled-coil region" evidence="1">
    <location>
        <begin position="51"/>
        <end position="78"/>
    </location>
</feature>
<name>A0AAX4P554_9CHLO</name>
<sequence>MVSARPNLGLRAGRAQESRLASTSRHAHVAARRFASVVARARTTGTNEDQVRSVMEERTEVEKQRRRLKLELKVAVEREDYGLAACLRDELLSLDSTDPVFQLESELKRAVAEERYEEACDLRDQLEELCPAPKPNSDCVTHGVRVKVSSYYVPSRSSPHLGQFFFTYKVHIANESDKTVQVRNRHWVITNAQGRVDEVKGPGVVGEQPILRPGEDFEYTSACPLQTSYGTMEGKYEMIVFDRDSFDLEEAHRIEVKIGRFSLNATSEQPSYDCTI</sequence>
<dbReference type="PROSITE" id="PS50151">
    <property type="entry name" value="UVR"/>
    <property type="match status" value="1"/>
</dbReference>
<accession>A0AAX4P554</accession>
<evidence type="ECO:0000259" key="2">
    <source>
        <dbReference type="PROSITE" id="PS50151"/>
    </source>
</evidence>
<evidence type="ECO:0000313" key="4">
    <source>
        <dbReference type="EMBL" id="WZN61211.1"/>
    </source>
</evidence>
<organism evidence="4 5">
    <name type="scientific">Chloropicon roscoffensis</name>
    <dbReference type="NCBI Taxonomy" id="1461544"/>
    <lineage>
        <taxon>Eukaryota</taxon>
        <taxon>Viridiplantae</taxon>
        <taxon>Chlorophyta</taxon>
        <taxon>Chloropicophyceae</taxon>
        <taxon>Chloropicales</taxon>
        <taxon>Chloropicaceae</taxon>
        <taxon>Chloropicon</taxon>
    </lineage>
</organism>
<dbReference type="EMBL" id="CP151504">
    <property type="protein sequence ID" value="WZN61211.1"/>
    <property type="molecule type" value="Genomic_DNA"/>
</dbReference>
<keyword evidence="1" id="KW-0175">Coiled coil</keyword>
<feature type="domain" description="ApaG" evidence="3">
    <location>
        <begin position="138"/>
        <end position="270"/>
    </location>
</feature>
<dbReference type="InterPro" id="IPR007474">
    <property type="entry name" value="ApaG_domain"/>
</dbReference>
<reference evidence="4 5" key="1">
    <citation type="submission" date="2024-03" db="EMBL/GenBank/DDBJ databases">
        <title>Complete genome sequence of the green alga Chloropicon roscoffensis RCC1871.</title>
        <authorList>
            <person name="Lemieux C."/>
            <person name="Pombert J.-F."/>
            <person name="Otis C."/>
            <person name="Turmel M."/>
        </authorList>
    </citation>
    <scope>NUCLEOTIDE SEQUENCE [LARGE SCALE GENOMIC DNA]</scope>
    <source>
        <strain evidence="4 5">RCC1871</strain>
    </source>
</reference>
<dbReference type="InterPro" id="IPR050718">
    <property type="entry name" value="ApaG-like"/>
</dbReference>
<dbReference type="PANTHER" id="PTHR47191">
    <property type="entry name" value="OS05G0170800 PROTEIN"/>
    <property type="match status" value="1"/>
</dbReference>
<evidence type="ECO:0000256" key="1">
    <source>
        <dbReference type="SAM" id="Coils"/>
    </source>
</evidence>
<dbReference type="PROSITE" id="PS51087">
    <property type="entry name" value="APAG"/>
    <property type="match status" value="1"/>
</dbReference>
<gene>
    <name evidence="4" type="ORF">HKI87_04g27450</name>
</gene>